<dbReference type="AlphaFoldDB" id="A0AA35K169"/>
<evidence type="ECO:0000313" key="3">
    <source>
        <dbReference type="Proteomes" id="UP001178461"/>
    </source>
</evidence>
<reference evidence="2" key="1">
    <citation type="submission" date="2022-12" db="EMBL/GenBank/DDBJ databases">
        <authorList>
            <person name="Alioto T."/>
            <person name="Alioto T."/>
            <person name="Gomez Garrido J."/>
        </authorList>
    </citation>
    <scope>NUCLEOTIDE SEQUENCE</scope>
</reference>
<dbReference type="EMBL" id="OX395128">
    <property type="protein sequence ID" value="CAI5769635.1"/>
    <property type="molecule type" value="Genomic_DNA"/>
</dbReference>
<dbReference type="Pfam" id="PF16568">
    <property type="entry name" value="Sam68-YY"/>
    <property type="match status" value="1"/>
</dbReference>
<proteinExistence type="predicted"/>
<feature type="domain" description="Sam68 tyrosine-rich" evidence="1">
    <location>
        <begin position="43"/>
        <end position="95"/>
    </location>
</feature>
<name>A0AA35K169_9SAUR</name>
<evidence type="ECO:0000259" key="1">
    <source>
        <dbReference type="Pfam" id="PF16568"/>
    </source>
</evidence>
<gene>
    <name evidence="2" type="ORF">PODLI_1B013995</name>
</gene>
<organism evidence="2 3">
    <name type="scientific">Podarcis lilfordi</name>
    <name type="common">Lilford's wall lizard</name>
    <dbReference type="NCBI Taxonomy" id="74358"/>
    <lineage>
        <taxon>Eukaryota</taxon>
        <taxon>Metazoa</taxon>
        <taxon>Chordata</taxon>
        <taxon>Craniata</taxon>
        <taxon>Vertebrata</taxon>
        <taxon>Euteleostomi</taxon>
        <taxon>Lepidosauria</taxon>
        <taxon>Squamata</taxon>
        <taxon>Bifurcata</taxon>
        <taxon>Unidentata</taxon>
        <taxon>Episquamata</taxon>
        <taxon>Laterata</taxon>
        <taxon>Lacertibaenia</taxon>
        <taxon>Lacertidae</taxon>
        <taxon>Podarcis</taxon>
    </lineage>
</organism>
<dbReference type="InterPro" id="IPR032335">
    <property type="entry name" value="Sam68-YY"/>
</dbReference>
<evidence type="ECO:0000313" key="2">
    <source>
        <dbReference type="EMBL" id="CAI5769635.1"/>
    </source>
</evidence>
<accession>A0AA35K169</accession>
<protein>
    <recommendedName>
        <fullName evidence="1">Sam68 tyrosine-rich domain-containing protein</fullName>
    </recommendedName>
</protein>
<dbReference type="Proteomes" id="UP001178461">
    <property type="component" value="Chromosome 3"/>
</dbReference>
<sequence length="204" mass="23382">MQQRTSSFAACFGSPGALGPWSYLLIVWSSCAHLDWRLSRPESMGYDDGYGGEYDEPIYEAYDNSYTTQTQSLPEYYDYGHGTSEDAYDSYAQEEWAISRPSLKAPPSRQLITRDLHINGNKTRTQTQWTANQQLRSAQNLVELKLCCTAVNYEDYYFNTKDHYCFQCMGFGMVCVLNKELIFNALQGTKQGTEHFIICTLRNP</sequence>
<dbReference type="PROSITE" id="PS51257">
    <property type="entry name" value="PROKAR_LIPOPROTEIN"/>
    <property type="match status" value="1"/>
</dbReference>
<keyword evidence="3" id="KW-1185">Reference proteome</keyword>